<reference evidence="2" key="1">
    <citation type="submission" date="2022-03" db="EMBL/GenBank/DDBJ databases">
        <authorList>
            <person name="Martin H S."/>
        </authorList>
    </citation>
    <scope>NUCLEOTIDE SEQUENCE</scope>
</reference>
<evidence type="ECO:0000313" key="3">
    <source>
        <dbReference type="Proteomes" id="UP000837857"/>
    </source>
</evidence>
<feature type="compositionally biased region" description="Polar residues" evidence="1">
    <location>
        <begin position="173"/>
        <end position="188"/>
    </location>
</feature>
<proteinExistence type="predicted"/>
<feature type="non-terminal residue" evidence="2">
    <location>
        <position position="410"/>
    </location>
</feature>
<feature type="region of interest" description="Disordered" evidence="1">
    <location>
        <begin position="170"/>
        <end position="237"/>
    </location>
</feature>
<feature type="compositionally biased region" description="Basic and acidic residues" evidence="1">
    <location>
        <begin position="359"/>
        <end position="372"/>
    </location>
</feature>
<feature type="compositionally biased region" description="Basic and acidic residues" evidence="1">
    <location>
        <begin position="205"/>
        <end position="221"/>
    </location>
</feature>
<feature type="region of interest" description="Disordered" evidence="1">
    <location>
        <begin position="294"/>
        <end position="410"/>
    </location>
</feature>
<sequence length="410" mass="46366">MMGRPRRPCLTGIHLLITSQISYSLVLLTANIDDVRKLARELVSAPVAEEIVNFLAKANVIKSPEISRENIQNAQLDKMLDREWNRDAKREASGVDEENDEKEYDNNGLSDDKGTASEGISGTSSIAERKKNYVLDFALKQDNVKEPRFEWKKAANFDFLLASSPGHAHLVNTPASNTPENTKTPSRLSTKKPKKTVKPAKARKEKAFEKLTTKDESDKSESVSLETSSETEESNPSVKILASTRFADYYDRAHTNKDVIGKDDPTKGSIYTKNNVLATSGPLEIFQASVKLADTSEERSLNDENRKYFKQYDSDGGFGSDFRRHLEPRSGRHEASETIDETKNTTPKRTEDTNVLDSEIDKDYRIDKEESTNRTTDAGDNNGTDYWYDQDKVYNELEQEQEDADDRKRK</sequence>
<accession>A0ABN8IVN5</accession>
<feature type="compositionally biased region" description="Polar residues" evidence="1">
    <location>
        <begin position="373"/>
        <end position="384"/>
    </location>
</feature>
<keyword evidence="3" id="KW-1185">Reference proteome</keyword>
<feature type="compositionally biased region" description="Basic residues" evidence="1">
    <location>
        <begin position="189"/>
        <end position="204"/>
    </location>
</feature>
<feature type="compositionally biased region" description="Basic and acidic residues" evidence="1">
    <location>
        <begin position="321"/>
        <end position="352"/>
    </location>
</feature>
<feature type="compositionally biased region" description="Acidic residues" evidence="1">
    <location>
        <begin position="94"/>
        <end position="103"/>
    </location>
</feature>
<gene>
    <name evidence="2" type="ORF">IPOD504_LOCUS13046</name>
</gene>
<evidence type="ECO:0000256" key="1">
    <source>
        <dbReference type="SAM" id="MobiDB-lite"/>
    </source>
</evidence>
<dbReference type="EMBL" id="OW152842">
    <property type="protein sequence ID" value="CAH2065125.1"/>
    <property type="molecule type" value="Genomic_DNA"/>
</dbReference>
<feature type="region of interest" description="Disordered" evidence="1">
    <location>
        <begin position="87"/>
        <end position="123"/>
    </location>
</feature>
<dbReference type="Proteomes" id="UP000837857">
    <property type="component" value="Chromosome 30"/>
</dbReference>
<organism evidence="2 3">
    <name type="scientific">Iphiclides podalirius</name>
    <name type="common">scarce swallowtail</name>
    <dbReference type="NCBI Taxonomy" id="110791"/>
    <lineage>
        <taxon>Eukaryota</taxon>
        <taxon>Metazoa</taxon>
        <taxon>Ecdysozoa</taxon>
        <taxon>Arthropoda</taxon>
        <taxon>Hexapoda</taxon>
        <taxon>Insecta</taxon>
        <taxon>Pterygota</taxon>
        <taxon>Neoptera</taxon>
        <taxon>Endopterygota</taxon>
        <taxon>Lepidoptera</taxon>
        <taxon>Glossata</taxon>
        <taxon>Ditrysia</taxon>
        <taxon>Papilionoidea</taxon>
        <taxon>Papilionidae</taxon>
        <taxon>Papilioninae</taxon>
        <taxon>Iphiclides</taxon>
    </lineage>
</organism>
<feature type="compositionally biased region" description="Basic and acidic residues" evidence="1">
    <location>
        <begin position="294"/>
        <end position="313"/>
    </location>
</feature>
<protein>
    <submittedName>
        <fullName evidence="2">Uncharacterized protein</fullName>
    </submittedName>
</protein>
<name>A0ABN8IVN5_9NEOP</name>
<evidence type="ECO:0000313" key="2">
    <source>
        <dbReference type="EMBL" id="CAH2065125.1"/>
    </source>
</evidence>